<dbReference type="RefSeq" id="WP_201091686.1">
    <property type="nucleotide sequence ID" value="NZ_CP067393.1"/>
</dbReference>
<dbReference type="GO" id="GO:0008253">
    <property type="term" value="F:5'-nucleotidase activity"/>
    <property type="evidence" value="ECO:0007669"/>
    <property type="project" value="UniProtKB-UniRule"/>
</dbReference>
<feature type="binding site" evidence="9">
    <location>
        <position position="91"/>
    </location>
    <ligand>
        <name>a divalent metal cation</name>
        <dbReference type="ChEBI" id="CHEBI:60240"/>
    </ligand>
</feature>
<dbReference type="GO" id="GO:0000166">
    <property type="term" value="F:nucleotide binding"/>
    <property type="evidence" value="ECO:0007669"/>
    <property type="project" value="UniProtKB-KW"/>
</dbReference>
<evidence type="ECO:0000256" key="2">
    <source>
        <dbReference type="ARBA" id="ARBA00001946"/>
    </source>
</evidence>
<comment type="subcellular location">
    <subcellularLocation>
        <location evidence="3 9">Cytoplasm</location>
    </subcellularLocation>
</comment>
<keyword evidence="7 9" id="KW-0547">Nucleotide-binding</keyword>
<evidence type="ECO:0000256" key="4">
    <source>
        <dbReference type="ARBA" id="ARBA00011062"/>
    </source>
</evidence>
<keyword evidence="6 9" id="KW-0479">Metal-binding</keyword>
<dbReference type="GO" id="GO:0008254">
    <property type="term" value="F:3'-nucleotidase activity"/>
    <property type="evidence" value="ECO:0007669"/>
    <property type="project" value="TreeGrafter"/>
</dbReference>
<dbReference type="PANTHER" id="PTHR30457">
    <property type="entry name" value="5'-NUCLEOTIDASE SURE"/>
    <property type="match status" value="1"/>
</dbReference>
<accession>A0A974NF43</accession>
<feature type="binding site" evidence="9">
    <location>
        <position position="39"/>
    </location>
    <ligand>
        <name>a divalent metal cation</name>
        <dbReference type="ChEBI" id="CHEBI:60240"/>
    </ligand>
</feature>
<sequence length="247" mass="26486">MYILVSNDDGVSAPGIKALYDALADYGHCQVLAPNKDMSGTSNSLTLDRPLYPHYLENGFIGLDGTPADCVHMAMNGFLEHKPDLVVSGINLGANLGDDVLYSGTVGAATEGRFTPAPSFAFSLVSRETTNLPTAAYFARKLVENYAKLDLPAHTILNVNIPNLPLNEVKGIKLTRLGYRTHSLPPEKTVNPRGKVGYWISLTGEIVDGGEGTDFHAIAEGYVSVTPLSIDRSCRLALDSLHTVGKV</sequence>
<dbReference type="NCBIfam" id="NF001489">
    <property type="entry name" value="PRK00346.1-3"/>
    <property type="match status" value="1"/>
</dbReference>
<dbReference type="InterPro" id="IPR002828">
    <property type="entry name" value="SurE-like_Pase/nucleotidase"/>
</dbReference>
<dbReference type="NCBIfam" id="TIGR00087">
    <property type="entry name" value="surE"/>
    <property type="match status" value="1"/>
</dbReference>
<comment type="cofactor">
    <cofactor evidence="2">
        <name>Mg(2+)</name>
        <dbReference type="ChEBI" id="CHEBI:18420"/>
    </cofactor>
</comment>
<comment type="function">
    <text evidence="9">Nucleotidase that shows phosphatase activity on nucleoside 5'-monophosphates.</text>
</comment>
<dbReference type="Pfam" id="PF01975">
    <property type="entry name" value="SurE"/>
    <property type="match status" value="1"/>
</dbReference>
<dbReference type="HAMAP" id="MF_00060">
    <property type="entry name" value="SurE"/>
    <property type="match status" value="1"/>
</dbReference>
<dbReference type="GO" id="GO:0004309">
    <property type="term" value="F:exopolyphosphatase activity"/>
    <property type="evidence" value="ECO:0007669"/>
    <property type="project" value="TreeGrafter"/>
</dbReference>
<dbReference type="AlphaFoldDB" id="A0A974NF43"/>
<keyword evidence="12" id="KW-1185">Reference proteome</keyword>
<evidence type="ECO:0000256" key="9">
    <source>
        <dbReference type="HAMAP-Rule" id="MF_00060"/>
    </source>
</evidence>
<evidence type="ECO:0000256" key="3">
    <source>
        <dbReference type="ARBA" id="ARBA00004496"/>
    </source>
</evidence>
<evidence type="ECO:0000256" key="6">
    <source>
        <dbReference type="ARBA" id="ARBA00022723"/>
    </source>
</evidence>
<dbReference type="EMBL" id="CP067393">
    <property type="protein sequence ID" value="QQP85277.1"/>
    <property type="molecule type" value="Genomic_DNA"/>
</dbReference>
<evidence type="ECO:0000256" key="1">
    <source>
        <dbReference type="ARBA" id="ARBA00000815"/>
    </source>
</evidence>
<dbReference type="InterPro" id="IPR030048">
    <property type="entry name" value="SurE"/>
</dbReference>
<name>A0A974NF43_9GAMM</name>
<comment type="cofactor">
    <cofactor evidence="9">
        <name>a divalent metal cation</name>
        <dbReference type="ChEBI" id="CHEBI:60240"/>
    </cofactor>
    <text evidence="9">Binds 1 divalent metal cation per subunit.</text>
</comment>
<comment type="similarity">
    <text evidence="4 9">Belongs to the SurE nucleotidase family.</text>
</comment>
<dbReference type="GO" id="GO:0005737">
    <property type="term" value="C:cytoplasm"/>
    <property type="evidence" value="ECO:0007669"/>
    <property type="project" value="UniProtKB-SubCell"/>
</dbReference>
<proteinExistence type="inferred from homology"/>
<feature type="domain" description="Survival protein SurE-like phosphatase/nucleotidase" evidence="10">
    <location>
        <begin position="3"/>
        <end position="181"/>
    </location>
</feature>
<organism evidence="11 12">
    <name type="scientific">Entomomonas asaccharolytica</name>
    <dbReference type="NCBI Taxonomy" id="2785331"/>
    <lineage>
        <taxon>Bacteria</taxon>
        <taxon>Pseudomonadati</taxon>
        <taxon>Pseudomonadota</taxon>
        <taxon>Gammaproteobacteria</taxon>
        <taxon>Pseudomonadales</taxon>
        <taxon>Pseudomonadaceae</taxon>
        <taxon>Entomomonas</taxon>
    </lineage>
</organism>
<dbReference type="SUPFAM" id="SSF64167">
    <property type="entry name" value="SurE-like"/>
    <property type="match status" value="1"/>
</dbReference>
<dbReference type="EC" id="3.1.3.5" evidence="9"/>
<protein>
    <recommendedName>
        <fullName evidence="9">5'-nucleotidase SurE</fullName>
        <ecNumber evidence="9">3.1.3.5</ecNumber>
    </recommendedName>
    <alternativeName>
        <fullName evidence="9">Nucleoside 5'-monophosphate phosphohydrolase</fullName>
    </alternativeName>
</protein>
<dbReference type="Proteomes" id="UP000595278">
    <property type="component" value="Chromosome"/>
</dbReference>
<comment type="catalytic activity">
    <reaction evidence="1 9">
        <text>a ribonucleoside 5'-phosphate + H2O = a ribonucleoside + phosphate</text>
        <dbReference type="Rhea" id="RHEA:12484"/>
        <dbReference type="ChEBI" id="CHEBI:15377"/>
        <dbReference type="ChEBI" id="CHEBI:18254"/>
        <dbReference type="ChEBI" id="CHEBI:43474"/>
        <dbReference type="ChEBI" id="CHEBI:58043"/>
        <dbReference type="EC" id="3.1.3.5"/>
    </reaction>
</comment>
<keyword evidence="5 9" id="KW-0963">Cytoplasm</keyword>
<dbReference type="KEGG" id="eaz:JHT90_12955"/>
<dbReference type="NCBIfam" id="NF001490">
    <property type="entry name" value="PRK00346.1-4"/>
    <property type="match status" value="1"/>
</dbReference>
<reference evidence="11 12" key="1">
    <citation type="submission" date="2021-01" db="EMBL/GenBank/DDBJ databases">
        <title>Entomomonas sp. F2A isolated from a house cricket (Acheta domesticus).</title>
        <authorList>
            <person name="Spergser J."/>
            <person name="Busse H.-J."/>
        </authorList>
    </citation>
    <scope>NUCLEOTIDE SEQUENCE [LARGE SCALE GENOMIC DNA]</scope>
    <source>
        <strain evidence="11 12">F2A</strain>
    </source>
</reference>
<feature type="binding site" evidence="9">
    <location>
        <position position="8"/>
    </location>
    <ligand>
        <name>a divalent metal cation</name>
        <dbReference type="ChEBI" id="CHEBI:60240"/>
    </ligand>
</feature>
<dbReference type="InterPro" id="IPR036523">
    <property type="entry name" value="SurE-like_sf"/>
</dbReference>
<evidence type="ECO:0000259" key="10">
    <source>
        <dbReference type="Pfam" id="PF01975"/>
    </source>
</evidence>
<dbReference type="PANTHER" id="PTHR30457:SF12">
    <property type="entry name" value="5'_3'-NUCLEOTIDASE SURE"/>
    <property type="match status" value="1"/>
</dbReference>
<dbReference type="Gene3D" id="3.40.1210.10">
    <property type="entry name" value="Survival protein SurE-like phosphatase/nucleotidase"/>
    <property type="match status" value="1"/>
</dbReference>
<evidence type="ECO:0000313" key="12">
    <source>
        <dbReference type="Proteomes" id="UP000595278"/>
    </source>
</evidence>
<dbReference type="FunFam" id="3.40.1210.10:FF:000001">
    <property type="entry name" value="5'/3'-nucleotidase SurE"/>
    <property type="match status" value="1"/>
</dbReference>
<evidence type="ECO:0000256" key="7">
    <source>
        <dbReference type="ARBA" id="ARBA00022741"/>
    </source>
</evidence>
<evidence type="ECO:0000256" key="5">
    <source>
        <dbReference type="ARBA" id="ARBA00022490"/>
    </source>
</evidence>
<evidence type="ECO:0000256" key="8">
    <source>
        <dbReference type="ARBA" id="ARBA00022801"/>
    </source>
</evidence>
<feature type="binding site" evidence="9">
    <location>
        <position position="9"/>
    </location>
    <ligand>
        <name>a divalent metal cation</name>
        <dbReference type="ChEBI" id="CHEBI:60240"/>
    </ligand>
</feature>
<dbReference type="GO" id="GO:0046872">
    <property type="term" value="F:metal ion binding"/>
    <property type="evidence" value="ECO:0007669"/>
    <property type="project" value="UniProtKB-UniRule"/>
</dbReference>
<keyword evidence="8 9" id="KW-0378">Hydrolase</keyword>
<gene>
    <name evidence="9 11" type="primary">surE</name>
    <name evidence="11" type="ORF">JHT90_12955</name>
</gene>
<evidence type="ECO:0000313" key="11">
    <source>
        <dbReference type="EMBL" id="QQP85277.1"/>
    </source>
</evidence>